<evidence type="ECO:0000256" key="2">
    <source>
        <dbReference type="ARBA" id="ARBA00022692"/>
    </source>
</evidence>
<feature type="region of interest" description="Disordered" evidence="5">
    <location>
        <begin position="463"/>
        <end position="533"/>
    </location>
</feature>
<dbReference type="GO" id="GO:0099590">
    <property type="term" value="P:neurotransmitter receptor internalization"/>
    <property type="evidence" value="ECO:0007669"/>
    <property type="project" value="TreeGrafter"/>
</dbReference>
<keyword evidence="4 6" id="KW-0472">Membrane</keyword>
<dbReference type="GO" id="GO:0098839">
    <property type="term" value="C:postsynaptic density membrane"/>
    <property type="evidence" value="ECO:0007669"/>
    <property type="project" value="TreeGrafter"/>
</dbReference>
<dbReference type="Pfam" id="PF13903">
    <property type="entry name" value="Claudin_2"/>
    <property type="match status" value="1"/>
</dbReference>
<reference evidence="7" key="2">
    <citation type="journal article" date="2023" name="BMC Genomics">
        <title>Pest status, molecular evolution, and epigenetic factors derived from the genome assembly of Frankliniella fusca, a thysanopteran phytovirus vector.</title>
        <authorList>
            <person name="Catto M.A."/>
            <person name="Labadie P.E."/>
            <person name="Jacobson A.L."/>
            <person name="Kennedy G.G."/>
            <person name="Srinivasan R."/>
            <person name="Hunt B.G."/>
        </authorList>
    </citation>
    <scope>NUCLEOTIDE SEQUENCE</scope>
    <source>
        <strain evidence="7">PL_HMW_Pooled</strain>
    </source>
</reference>
<feature type="compositionally biased region" description="Polar residues" evidence="5">
    <location>
        <begin position="45"/>
        <end position="54"/>
    </location>
</feature>
<evidence type="ECO:0000256" key="6">
    <source>
        <dbReference type="SAM" id="Phobius"/>
    </source>
</evidence>
<feature type="transmembrane region" description="Helical" evidence="6">
    <location>
        <begin position="370"/>
        <end position="397"/>
    </location>
</feature>
<organism evidence="7 8">
    <name type="scientific">Frankliniella fusca</name>
    <dbReference type="NCBI Taxonomy" id="407009"/>
    <lineage>
        <taxon>Eukaryota</taxon>
        <taxon>Metazoa</taxon>
        <taxon>Ecdysozoa</taxon>
        <taxon>Arthropoda</taxon>
        <taxon>Hexapoda</taxon>
        <taxon>Insecta</taxon>
        <taxon>Pterygota</taxon>
        <taxon>Neoptera</taxon>
        <taxon>Paraneoptera</taxon>
        <taxon>Thysanoptera</taxon>
        <taxon>Terebrantia</taxon>
        <taxon>Thripoidea</taxon>
        <taxon>Thripidae</taxon>
        <taxon>Frankliniella</taxon>
    </lineage>
</organism>
<feature type="compositionally biased region" description="Basic residues" evidence="5">
    <location>
        <begin position="594"/>
        <end position="603"/>
    </location>
</feature>
<dbReference type="PANTHER" id="PTHR12107">
    <property type="entry name" value="VOLTAGE-DEPENDENT CALCIUM CHANNEL GAMMA SUBUNIT"/>
    <property type="match status" value="1"/>
</dbReference>
<keyword evidence="3 6" id="KW-1133">Transmembrane helix</keyword>
<dbReference type="InterPro" id="IPR051072">
    <property type="entry name" value="CACNG_subunit"/>
</dbReference>
<feature type="compositionally biased region" description="Low complexity" evidence="5">
    <location>
        <begin position="118"/>
        <end position="138"/>
    </location>
</feature>
<feature type="compositionally biased region" description="Pro residues" evidence="5">
    <location>
        <begin position="72"/>
        <end position="84"/>
    </location>
</feature>
<dbReference type="GO" id="GO:0098970">
    <property type="term" value="P:postsynaptic neurotransmitter receptor diffusion trapping"/>
    <property type="evidence" value="ECO:0007669"/>
    <property type="project" value="TreeGrafter"/>
</dbReference>
<comment type="caution">
    <text evidence="7">The sequence shown here is derived from an EMBL/GenBank/DDBJ whole genome shotgun (WGS) entry which is preliminary data.</text>
</comment>
<feature type="region of interest" description="Disordered" evidence="5">
    <location>
        <begin position="41"/>
        <end position="181"/>
    </location>
</feature>
<dbReference type="Proteomes" id="UP001219518">
    <property type="component" value="Unassembled WGS sequence"/>
</dbReference>
<dbReference type="InterPro" id="IPR004031">
    <property type="entry name" value="PMP22/EMP/MP20/Claudin"/>
</dbReference>
<feature type="transmembrane region" description="Helical" evidence="6">
    <location>
        <begin position="193"/>
        <end position="214"/>
    </location>
</feature>
<feature type="compositionally biased region" description="Basic and acidic residues" evidence="5">
    <location>
        <begin position="465"/>
        <end position="487"/>
    </location>
</feature>
<reference evidence="7" key="1">
    <citation type="submission" date="2021-07" db="EMBL/GenBank/DDBJ databases">
        <authorList>
            <person name="Catto M.A."/>
            <person name="Jacobson A."/>
            <person name="Kennedy G."/>
            <person name="Labadie P."/>
            <person name="Hunt B.G."/>
            <person name="Srinivasan R."/>
        </authorList>
    </citation>
    <scope>NUCLEOTIDE SEQUENCE</scope>
    <source>
        <strain evidence="7">PL_HMW_Pooled</strain>
        <tissue evidence="7">Head</tissue>
    </source>
</reference>
<name>A0AAE1LH30_9NEOP</name>
<keyword evidence="8" id="KW-1185">Reference proteome</keyword>
<dbReference type="GO" id="GO:0032281">
    <property type="term" value="C:AMPA glutamate receptor complex"/>
    <property type="evidence" value="ECO:0007669"/>
    <property type="project" value="TreeGrafter"/>
</dbReference>
<feature type="compositionally biased region" description="Basic and acidic residues" evidence="5">
    <location>
        <begin position="611"/>
        <end position="624"/>
    </location>
</feature>
<evidence type="ECO:0000313" key="8">
    <source>
        <dbReference type="Proteomes" id="UP001219518"/>
    </source>
</evidence>
<feature type="region of interest" description="Disordered" evidence="5">
    <location>
        <begin position="591"/>
        <end position="660"/>
    </location>
</feature>
<feature type="compositionally biased region" description="Polar residues" evidence="5">
    <location>
        <begin position="645"/>
        <end position="660"/>
    </location>
</feature>
<evidence type="ECO:0000256" key="4">
    <source>
        <dbReference type="ARBA" id="ARBA00023136"/>
    </source>
</evidence>
<feature type="compositionally biased region" description="Pro residues" evidence="5">
    <location>
        <begin position="91"/>
        <end position="100"/>
    </location>
</feature>
<dbReference type="Gene3D" id="1.20.140.150">
    <property type="match status" value="1"/>
</dbReference>
<feature type="transmembrane region" description="Helical" evidence="6">
    <location>
        <begin position="321"/>
        <end position="350"/>
    </location>
</feature>
<dbReference type="EMBL" id="JAHWGI010000979">
    <property type="protein sequence ID" value="KAK3919428.1"/>
    <property type="molecule type" value="Genomic_DNA"/>
</dbReference>
<dbReference type="GO" id="GO:0019226">
    <property type="term" value="P:transmission of nerve impulse"/>
    <property type="evidence" value="ECO:0007669"/>
    <property type="project" value="TreeGrafter"/>
</dbReference>
<feature type="transmembrane region" description="Helical" evidence="6">
    <location>
        <begin position="292"/>
        <end position="312"/>
    </location>
</feature>
<accession>A0AAE1LH30</accession>
<dbReference type="GO" id="GO:0051968">
    <property type="term" value="P:positive regulation of synaptic transmission, glutamatergic"/>
    <property type="evidence" value="ECO:0007669"/>
    <property type="project" value="TreeGrafter"/>
</dbReference>
<proteinExistence type="predicted"/>
<dbReference type="PANTHER" id="PTHR12107:SF0">
    <property type="entry name" value="STARGAZIN (MAMMALIAN CALCIUM CHANNEL) HOMOLOG"/>
    <property type="match status" value="1"/>
</dbReference>
<dbReference type="GO" id="GO:0005245">
    <property type="term" value="F:voltage-gated calcium channel activity"/>
    <property type="evidence" value="ECO:0007669"/>
    <property type="project" value="TreeGrafter"/>
</dbReference>
<evidence type="ECO:0000256" key="1">
    <source>
        <dbReference type="ARBA" id="ARBA00004141"/>
    </source>
</evidence>
<comment type="subcellular location">
    <subcellularLocation>
        <location evidence="1">Membrane</location>
        <topology evidence="1">Multi-pass membrane protein</topology>
    </subcellularLocation>
</comment>
<feature type="compositionally biased region" description="Gly residues" evidence="5">
    <location>
        <begin position="172"/>
        <end position="181"/>
    </location>
</feature>
<protein>
    <submittedName>
        <fullName evidence="7">Voltage-dependent calcium channel gamma-5 subunit</fullName>
    </submittedName>
</protein>
<evidence type="ECO:0000256" key="5">
    <source>
        <dbReference type="SAM" id="MobiDB-lite"/>
    </source>
</evidence>
<dbReference type="GO" id="GO:0098943">
    <property type="term" value="P:neurotransmitter receptor transport, postsynaptic endosome to lysosome"/>
    <property type="evidence" value="ECO:0007669"/>
    <property type="project" value="TreeGrafter"/>
</dbReference>
<keyword evidence="2 6" id="KW-0812">Transmembrane</keyword>
<evidence type="ECO:0000313" key="7">
    <source>
        <dbReference type="EMBL" id="KAK3919428.1"/>
    </source>
</evidence>
<sequence length="660" mass="68328">MEKIEKMHCGVLVFPKLLENQDVVILPFYSAASHLGLDRLEGGSTVPSAGTQTPGRRPWRPQSGGGDAASAPAPPPAGPPPPPLTLGLRPGPGPGPPGPALPALTGSLGGLGDDLEDYYSTSTSSSASPSYAPSASGRPRARPRSDSCSCWAPEGSDARRSARRASARGTVGVAGGGAGGGAAPARGTDAWRCLLLAGSALVALSLLLAALGSADWLRAEEVLRAPPAPLAYNGTRIASRRTVSGLWTICQSSAVAEETELQCCAIEYFSRDPFGAELQDAVLAIPYAATHAASFFVTSLLLMLLAEGCWLAGTVRGRDRLLIFASGVLFVLTSLVLLVGLVVYVTTLRAEAGELVPPPPPGLPPRLSLAYGPGVALLLGSLASSLLAGAAAVLLALHRVKDRLLLETKTCRSTCPRHPDALAWRDLDGVLPNGPAYVPALTAAAPPGSGPVTVTGPLLNHVRGSMRERGERRRGEPSGYHSLERHQYHSPISAYGDLAPARPAPGPGPAVQQLTSPRPSPRPSPAPSQRQLRASCSSLPLKRDASVDPLVSGEDWSATVAQLALVSGAELELPPGSGGSGGSSTRYNTWGGHGRGHHGHHGQGQHGQGHVHREMAGSARETRNKTPCKKKSKIEVGMGGAASLRYSNWAPSSPTKVELQ</sequence>
<gene>
    <name evidence="7" type="ORF">KUF71_008555</name>
</gene>
<dbReference type="GO" id="GO:0016247">
    <property type="term" value="F:channel regulator activity"/>
    <property type="evidence" value="ECO:0007669"/>
    <property type="project" value="TreeGrafter"/>
</dbReference>
<dbReference type="AlphaFoldDB" id="A0AAE1LH30"/>
<evidence type="ECO:0000256" key="3">
    <source>
        <dbReference type="ARBA" id="ARBA00022989"/>
    </source>
</evidence>